<gene>
    <name evidence="1" type="ORF">ACFPT7_13300</name>
</gene>
<evidence type="ECO:0000313" key="1">
    <source>
        <dbReference type="EMBL" id="MFC5863275.1"/>
    </source>
</evidence>
<accession>A0ABW1EJ28</accession>
<keyword evidence="2" id="KW-1185">Reference proteome</keyword>
<proteinExistence type="predicted"/>
<dbReference type="EMBL" id="JBHSPH010000004">
    <property type="protein sequence ID" value="MFC5863275.1"/>
    <property type="molecule type" value="Genomic_DNA"/>
</dbReference>
<protein>
    <submittedName>
        <fullName evidence="1">Uncharacterized protein</fullName>
    </submittedName>
</protein>
<organism evidence="1 2">
    <name type="scientific">Acidicapsa dinghuensis</name>
    <dbReference type="NCBI Taxonomy" id="2218256"/>
    <lineage>
        <taxon>Bacteria</taxon>
        <taxon>Pseudomonadati</taxon>
        <taxon>Acidobacteriota</taxon>
        <taxon>Terriglobia</taxon>
        <taxon>Terriglobales</taxon>
        <taxon>Acidobacteriaceae</taxon>
        <taxon>Acidicapsa</taxon>
    </lineage>
</organism>
<evidence type="ECO:0000313" key="2">
    <source>
        <dbReference type="Proteomes" id="UP001596091"/>
    </source>
</evidence>
<dbReference type="Proteomes" id="UP001596091">
    <property type="component" value="Unassembled WGS sequence"/>
</dbReference>
<dbReference type="RefSeq" id="WP_263341482.1">
    <property type="nucleotide sequence ID" value="NZ_JAGSYH010000007.1"/>
</dbReference>
<reference evidence="2" key="1">
    <citation type="journal article" date="2019" name="Int. J. Syst. Evol. Microbiol.">
        <title>The Global Catalogue of Microorganisms (GCM) 10K type strain sequencing project: providing services to taxonomists for standard genome sequencing and annotation.</title>
        <authorList>
            <consortium name="The Broad Institute Genomics Platform"/>
            <consortium name="The Broad Institute Genome Sequencing Center for Infectious Disease"/>
            <person name="Wu L."/>
            <person name="Ma J."/>
        </authorList>
    </citation>
    <scope>NUCLEOTIDE SEQUENCE [LARGE SCALE GENOMIC DNA]</scope>
    <source>
        <strain evidence="2">JCM 4087</strain>
    </source>
</reference>
<comment type="caution">
    <text evidence="1">The sequence shown here is derived from an EMBL/GenBank/DDBJ whole genome shotgun (WGS) entry which is preliminary data.</text>
</comment>
<sequence length="62" mass="7047">MKTIKPQTVSSGDNWSGLDIPPAALKETLSANPASKILLYRSWFQNSILHRVTWKGREYSTR</sequence>
<name>A0ABW1EJ28_9BACT</name>